<dbReference type="PANTHER" id="PTHR11618:SF4">
    <property type="entry name" value="TRANSCRIPTION FACTOR IIIB 90 KDA SUBUNIT"/>
    <property type="match status" value="1"/>
</dbReference>
<dbReference type="GO" id="GO:0000126">
    <property type="term" value="C:transcription factor TFIIIB complex"/>
    <property type="evidence" value="ECO:0007669"/>
    <property type="project" value="TreeGrafter"/>
</dbReference>
<dbReference type="STRING" id="1160509.A0A3N4IJZ0"/>
<dbReference type="GO" id="GO:0005634">
    <property type="term" value="C:nucleus"/>
    <property type="evidence" value="ECO:0007669"/>
    <property type="project" value="UniProtKB-SubCell"/>
</dbReference>
<feature type="compositionally biased region" description="Basic residues" evidence="11">
    <location>
        <begin position="296"/>
        <end position="316"/>
    </location>
</feature>
<keyword evidence="9" id="KW-0539">Nucleus</keyword>
<comment type="subcellular location">
    <subcellularLocation>
        <location evidence="1">Nucleus</location>
    </subcellularLocation>
</comment>
<dbReference type="InterPro" id="IPR013763">
    <property type="entry name" value="Cyclin-like_dom"/>
</dbReference>
<keyword evidence="14" id="KW-1185">Reference proteome</keyword>
<dbReference type="CDD" id="cd20554">
    <property type="entry name" value="CYCLIN_TFIIIB90_rpt2"/>
    <property type="match status" value="1"/>
</dbReference>
<evidence type="ECO:0000256" key="8">
    <source>
        <dbReference type="ARBA" id="ARBA00023163"/>
    </source>
</evidence>
<evidence type="ECO:0000259" key="12">
    <source>
        <dbReference type="SMART" id="SM00385"/>
    </source>
</evidence>
<keyword evidence="6" id="KW-0805">Transcription regulation</keyword>
<dbReference type="OrthoDB" id="511529at2759"/>
<evidence type="ECO:0000256" key="9">
    <source>
        <dbReference type="ARBA" id="ARBA00023242"/>
    </source>
</evidence>
<dbReference type="EMBL" id="ML119649">
    <property type="protein sequence ID" value="RPA86452.1"/>
    <property type="molecule type" value="Genomic_DNA"/>
</dbReference>
<evidence type="ECO:0000256" key="5">
    <source>
        <dbReference type="ARBA" id="ARBA00022833"/>
    </source>
</evidence>
<evidence type="ECO:0000256" key="10">
    <source>
        <dbReference type="ARBA" id="ARBA00031009"/>
    </source>
</evidence>
<evidence type="ECO:0000256" key="7">
    <source>
        <dbReference type="ARBA" id="ARBA00023159"/>
    </source>
</evidence>
<dbReference type="Pfam" id="PF07741">
    <property type="entry name" value="BRF1"/>
    <property type="match status" value="1"/>
</dbReference>
<feature type="domain" description="Cyclin-like" evidence="12">
    <location>
        <begin position="87"/>
        <end position="168"/>
    </location>
</feature>
<reference evidence="13 14" key="1">
    <citation type="journal article" date="2018" name="Nat. Ecol. Evol.">
        <title>Pezizomycetes genomes reveal the molecular basis of ectomycorrhizal truffle lifestyle.</title>
        <authorList>
            <person name="Murat C."/>
            <person name="Payen T."/>
            <person name="Noel B."/>
            <person name="Kuo A."/>
            <person name="Morin E."/>
            <person name="Chen J."/>
            <person name="Kohler A."/>
            <person name="Krizsan K."/>
            <person name="Balestrini R."/>
            <person name="Da Silva C."/>
            <person name="Montanini B."/>
            <person name="Hainaut M."/>
            <person name="Levati E."/>
            <person name="Barry K.W."/>
            <person name="Belfiori B."/>
            <person name="Cichocki N."/>
            <person name="Clum A."/>
            <person name="Dockter R.B."/>
            <person name="Fauchery L."/>
            <person name="Guy J."/>
            <person name="Iotti M."/>
            <person name="Le Tacon F."/>
            <person name="Lindquist E.A."/>
            <person name="Lipzen A."/>
            <person name="Malagnac F."/>
            <person name="Mello A."/>
            <person name="Molinier V."/>
            <person name="Miyauchi S."/>
            <person name="Poulain J."/>
            <person name="Riccioni C."/>
            <person name="Rubini A."/>
            <person name="Sitrit Y."/>
            <person name="Splivallo R."/>
            <person name="Traeger S."/>
            <person name="Wang M."/>
            <person name="Zifcakova L."/>
            <person name="Wipf D."/>
            <person name="Zambonelli A."/>
            <person name="Paolocci F."/>
            <person name="Nowrousian M."/>
            <person name="Ottonello S."/>
            <person name="Baldrian P."/>
            <person name="Spatafora J.W."/>
            <person name="Henrissat B."/>
            <person name="Nagy L.G."/>
            <person name="Aury J.M."/>
            <person name="Wincker P."/>
            <person name="Grigoriev I.V."/>
            <person name="Bonfante P."/>
            <person name="Martin F.M."/>
        </authorList>
    </citation>
    <scope>NUCLEOTIDE SEQUENCE [LARGE SCALE GENOMIC DNA]</scope>
    <source>
        <strain evidence="13 14">RN42</strain>
    </source>
</reference>
<dbReference type="CDD" id="cd20553">
    <property type="entry name" value="CYCLIN_TFIIIB90_rpt1"/>
    <property type="match status" value="1"/>
</dbReference>
<organism evidence="13 14">
    <name type="scientific">Ascobolus immersus RN42</name>
    <dbReference type="NCBI Taxonomy" id="1160509"/>
    <lineage>
        <taxon>Eukaryota</taxon>
        <taxon>Fungi</taxon>
        <taxon>Dikarya</taxon>
        <taxon>Ascomycota</taxon>
        <taxon>Pezizomycotina</taxon>
        <taxon>Pezizomycetes</taxon>
        <taxon>Pezizales</taxon>
        <taxon>Ascobolaceae</taxon>
        <taxon>Ascobolus</taxon>
    </lineage>
</organism>
<dbReference type="Proteomes" id="UP000275078">
    <property type="component" value="Unassembled WGS sequence"/>
</dbReference>
<keyword evidence="7" id="KW-0010">Activator</keyword>
<dbReference type="FunFam" id="1.10.472.10:FF:000007">
    <property type="entry name" value="Transcription factor IIIB 90 kDa subunit"/>
    <property type="match status" value="1"/>
</dbReference>
<dbReference type="GO" id="GO:0097550">
    <property type="term" value="C:transcription preinitiation complex"/>
    <property type="evidence" value="ECO:0007669"/>
    <property type="project" value="TreeGrafter"/>
</dbReference>
<dbReference type="GO" id="GO:0008270">
    <property type="term" value="F:zinc ion binding"/>
    <property type="evidence" value="ECO:0007669"/>
    <property type="project" value="UniProtKB-KW"/>
</dbReference>
<dbReference type="GO" id="GO:0006384">
    <property type="term" value="P:transcription initiation at RNA polymerase III promoter"/>
    <property type="evidence" value="ECO:0007669"/>
    <property type="project" value="UniProtKB-ARBA"/>
</dbReference>
<feature type="domain" description="Cyclin-like" evidence="12">
    <location>
        <begin position="182"/>
        <end position="266"/>
    </location>
</feature>
<dbReference type="Pfam" id="PF00382">
    <property type="entry name" value="TFIIB"/>
    <property type="match status" value="2"/>
</dbReference>
<feature type="compositionally biased region" description="Acidic residues" evidence="11">
    <location>
        <begin position="320"/>
        <end position="334"/>
    </location>
</feature>
<name>A0A3N4IJZ0_ASCIM</name>
<evidence type="ECO:0000313" key="13">
    <source>
        <dbReference type="EMBL" id="RPA86452.1"/>
    </source>
</evidence>
<dbReference type="FunFam" id="1.10.472.10:FF:000002">
    <property type="entry name" value="Transcription factor IIIB 90 kDa subunit"/>
    <property type="match status" value="1"/>
</dbReference>
<feature type="compositionally biased region" description="Low complexity" evidence="11">
    <location>
        <begin position="538"/>
        <end position="547"/>
    </location>
</feature>
<proteinExistence type="inferred from homology"/>
<sequence length="572" mass="63159">MAGPAKQCCANPKIESVPGGATCTSCGAVHDESNIVSEISFGESASGAATVNGGFVAAGQRYAKTGGPFQGGGSEESREAALWQAKGEINRLAASLRIPETIAETADRWFKLALTHNFLKGRKIAYVVAVCLYISCKKEKQPHMLIDFSDMLRINVFVLGQTYLKFLRVTNTTWDVILDPSIYLQRFARHLNFGTDAGKIVMDATRLVKRMDRDWIVQGRRPAGICGAALVLAAHMNGHKRNIRDVVYVVRVADVTIQKRLEEFKETASSQLTVDEFRNVWLEQAHDPPCFGPKKVTGKKGKAIKASKAKNGKKRKATNDEDEIDESEEVEETSGEPALPTPPSTQSSDIPIDPALLAATPSEAVKETTAEVQDGAPPTPENTQKVPTPVDPEQAEIAAKEKELLRKVTAAFDSDLGEEIQNNINSALGSDGSETALSKEIQEALTMARQRDSERQEREKATEKENPFDLGDVDDDFDVKNALLSVKESESKEEMWMEANREYLEEQEAKIRKREMDEKNGVVKPRKKRIRKEKIVDDAPPASPADSAKQMLIRKGFSTKINYKALDHLFDD</sequence>
<keyword evidence="4" id="KW-0863">Zinc-finger</keyword>
<dbReference type="InterPro" id="IPR013150">
    <property type="entry name" value="TFIIB_cyclin"/>
</dbReference>
<evidence type="ECO:0000256" key="1">
    <source>
        <dbReference type="ARBA" id="ARBA00004123"/>
    </source>
</evidence>
<gene>
    <name evidence="13" type="ORF">BJ508DRAFT_411159</name>
</gene>
<accession>A0A3N4IJZ0</accession>
<evidence type="ECO:0000313" key="14">
    <source>
        <dbReference type="Proteomes" id="UP000275078"/>
    </source>
</evidence>
<keyword evidence="3" id="KW-0479">Metal-binding</keyword>
<evidence type="ECO:0000256" key="3">
    <source>
        <dbReference type="ARBA" id="ARBA00022723"/>
    </source>
</evidence>
<feature type="compositionally biased region" description="Basic and acidic residues" evidence="11">
    <location>
        <begin position="449"/>
        <end position="467"/>
    </location>
</feature>
<comment type="similarity">
    <text evidence="2">Belongs to the TFIIB family.</text>
</comment>
<dbReference type="PANTHER" id="PTHR11618">
    <property type="entry name" value="TRANSCRIPTION INITIATION FACTOR IIB-RELATED"/>
    <property type="match status" value="1"/>
</dbReference>
<feature type="region of interest" description="Disordered" evidence="11">
    <location>
        <begin position="516"/>
        <end position="547"/>
    </location>
</feature>
<dbReference type="GO" id="GO:0070897">
    <property type="term" value="P:transcription preinitiation complex assembly"/>
    <property type="evidence" value="ECO:0007669"/>
    <property type="project" value="InterPro"/>
</dbReference>
<dbReference type="Gene3D" id="1.10.472.10">
    <property type="entry name" value="Cyclin-like"/>
    <property type="match status" value="2"/>
</dbReference>
<evidence type="ECO:0000256" key="2">
    <source>
        <dbReference type="ARBA" id="ARBA00010857"/>
    </source>
</evidence>
<dbReference type="Gene3D" id="1.20.5.650">
    <property type="entry name" value="Single helix bin"/>
    <property type="match status" value="1"/>
</dbReference>
<evidence type="ECO:0000256" key="4">
    <source>
        <dbReference type="ARBA" id="ARBA00022771"/>
    </source>
</evidence>
<dbReference type="GO" id="GO:0000995">
    <property type="term" value="F:RNA polymerase III general transcription initiation factor activity"/>
    <property type="evidence" value="ECO:0007669"/>
    <property type="project" value="TreeGrafter"/>
</dbReference>
<dbReference type="AlphaFoldDB" id="A0A3N4IJZ0"/>
<dbReference type="GO" id="GO:0001006">
    <property type="term" value="F:RNA polymerase III type 3 promoter sequence-specific DNA binding"/>
    <property type="evidence" value="ECO:0007669"/>
    <property type="project" value="TreeGrafter"/>
</dbReference>
<dbReference type="SUPFAM" id="SSF47954">
    <property type="entry name" value="Cyclin-like"/>
    <property type="match status" value="2"/>
</dbReference>
<dbReference type="InterPro" id="IPR011665">
    <property type="entry name" value="BRF1_TBP-bd_dom"/>
</dbReference>
<feature type="region of interest" description="Disordered" evidence="11">
    <location>
        <begin position="448"/>
        <end position="474"/>
    </location>
</feature>
<dbReference type="InterPro" id="IPR000812">
    <property type="entry name" value="TFIIB"/>
</dbReference>
<protein>
    <recommendedName>
        <fullName evidence="10">B-related factor 1</fullName>
    </recommendedName>
</protein>
<keyword evidence="8" id="KW-0804">Transcription</keyword>
<dbReference type="PRINTS" id="PR00685">
    <property type="entry name" value="TIFACTORIIB"/>
</dbReference>
<keyword evidence="5" id="KW-0862">Zinc</keyword>
<evidence type="ECO:0000256" key="6">
    <source>
        <dbReference type="ARBA" id="ARBA00023015"/>
    </source>
</evidence>
<dbReference type="GO" id="GO:0017025">
    <property type="term" value="F:TBP-class protein binding"/>
    <property type="evidence" value="ECO:0007669"/>
    <property type="project" value="InterPro"/>
</dbReference>
<dbReference type="InterPro" id="IPR036915">
    <property type="entry name" value="Cyclin-like_sf"/>
</dbReference>
<feature type="region of interest" description="Disordered" evidence="11">
    <location>
        <begin position="288"/>
        <end position="396"/>
    </location>
</feature>
<evidence type="ECO:0000256" key="11">
    <source>
        <dbReference type="SAM" id="MobiDB-lite"/>
    </source>
</evidence>
<dbReference type="SMART" id="SM00385">
    <property type="entry name" value="CYCLIN"/>
    <property type="match status" value="2"/>
</dbReference>